<dbReference type="Pfam" id="PF14009">
    <property type="entry name" value="PADRE"/>
    <property type="match status" value="1"/>
</dbReference>
<gene>
    <name evidence="1" type="ORF">CK203_068290</name>
</gene>
<comment type="caution">
    <text evidence="1">The sequence shown here is derived from an EMBL/GenBank/DDBJ whole genome shotgun (WGS) entry which is preliminary data.</text>
</comment>
<dbReference type="Proteomes" id="UP000288805">
    <property type="component" value="Unassembled WGS sequence"/>
</dbReference>
<name>A0A438E1S6_VITVI</name>
<evidence type="ECO:0000313" key="2">
    <source>
        <dbReference type="Proteomes" id="UP000288805"/>
    </source>
</evidence>
<evidence type="ECO:0000313" key="1">
    <source>
        <dbReference type="EMBL" id="RVW41665.1"/>
    </source>
</evidence>
<accession>A0A438E1S6</accession>
<proteinExistence type="predicted"/>
<dbReference type="EMBL" id="QGNW01001434">
    <property type="protein sequence ID" value="RVW41665.1"/>
    <property type="molecule type" value="Genomic_DNA"/>
</dbReference>
<sequence>MGNYMTCHSFQSSTPKTAKLFDAHGNLRRVKVPVTAAELMLEEPGYVVSRVDDLRRTRRIPAMRADDVLLEGKAYLMMPVSRVHCVVSEVEMALIAAATKKRSKKRGGSRVLPAGNEGTTENLEVQSRVLGSDGGGGGGGDVGFFGRHRLGNFRQWSPVLETISEGS</sequence>
<dbReference type="PANTHER" id="PTHR33052">
    <property type="entry name" value="DUF4228 DOMAIN PROTEIN-RELATED"/>
    <property type="match status" value="1"/>
</dbReference>
<dbReference type="InterPro" id="IPR025322">
    <property type="entry name" value="PADRE_dom"/>
</dbReference>
<protein>
    <submittedName>
        <fullName evidence="1">Uncharacterized protein</fullName>
    </submittedName>
</protein>
<organism evidence="1 2">
    <name type="scientific">Vitis vinifera</name>
    <name type="common">Grape</name>
    <dbReference type="NCBI Taxonomy" id="29760"/>
    <lineage>
        <taxon>Eukaryota</taxon>
        <taxon>Viridiplantae</taxon>
        <taxon>Streptophyta</taxon>
        <taxon>Embryophyta</taxon>
        <taxon>Tracheophyta</taxon>
        <taxon>Spermatophyta</taxon>
        <taxon>Magnoliopsida</taxon>
        <taxon>eudicotyledons</taxon>
        <taxon>Gunneridae</taxon>
        <taxon>Pentapetalae</taxon>
        <taxon>rosids</taxon>
        <taxon>Vitales</taxon>
        <taxon>Vitaceae</taxon>
        <taxon>Viteae</taxon>
        <taxon>Vitis</taxon>
    </lineage>
</organism>
<dbReference type="AlphaFoldDB" id="A0A438E1S6"/>
<reference evidence="1 2" key="1">
    <citation type="journal article" date="2018" name="PLoS Genet.">
        <title>Population sequencing reveals clonal diversity and ancestral inbreeding in the grapevine cultivar Chardonnay.</title>
        <authorList>
            <person name="Roach M.J."/>
            <person name="Johnson D.L."/>
            <person name="Bohlmann J."/>
            <person name="van Vuuren H.J."/>
            <person name="Jones S.J."/>
            <person name="Pretorius I.S."/>
            <person name="Schmidt S.A."/>
            <person name="Borneman A.R."/>
        </authorList>
    </citation>
    <scope>NUCLEOTIDE SEQUENCE [LARGE SCALE GENOMIC DNA]</scope>
    <source>
        <strain evidence="2">cv. Chardonnay</strain>
        <tissue evidence="1">Leaf</tissue>
    </source>
</reference>